<dbReference type="GO" id="GO:0005829">
    <property type="term" value="C:cytosol"/>
    <property type="evidence" value="ECO:0007669"/>
    <property type="project" value="TreeGrafter"/>
</dbReference>
<dbReference type="SMART" id="SM00846">
    <property type="entry name" value="Gp_dh_N"/>
    <property type="match status" value="1"/>
</dbReference>
<dbReference type="Pfam" id="PF00044">
    <property type="entry name" value="Gp_dh_N"/>
    <property type="match status" value="1"/>
</dbReference>
<reference evidence="5 6" key="1">
    <citation type="journal article" date="2024" name="Science">
        <title>Giant polyketide synthase enzymes in the biosynthesis of giant marine polyether toxins.</title>
        <authorList>
            <person name="Fallon T.R."/>
            <person name="Shende V.V."/>
            <person name="Wierzbicki I.H."/>
            <person name="Pendleton A.L."/>
            <person name="Watervoot N.F."/>
            <person name="Auber R.P."/>
            <person name="Gonzalez D.J."/>
            <person name="Wisecaver J.H."/>
            <person name="Moore B.S."/>
        </authorList>
    </citation>
    <scope>NUCLEOTIDE SEQUENCE [LARGE SCALE GENOMIC DNA]</scope>
    <source>
        <strain evidence="5 6">12B1</strain>
    </source>
</reference>
<dbReference type="AlphaFoldDB" id="A0AB34JDE4"/>
<dbReference type="InterPro" id="IPR020828">
    <property type="entry name" value="GlycerAld_3-P_DH_NAD(P)-bd"/>
</dbReference>
<name>A0AB34JDE4_PRYPA</name>
<proteinExistence type="inferred from homology"/>
<dbReference type="Pfam" id="PF02800">
    <property type="entry name" value="Gp_dh_C"/>
    <property type="match status" value="1"/>
</dbReference>
<sequence length="428" mass="46938">MAEGSLSAEPQESDFKPASERYGSRAKQRGQLSRAERAEALRKLQESNQLGLKKHFVLERKEDLSRVLVGINGFGRLGRMVARAISRHAEVDVVHINEPYSDLDYMAFMYSNEADRANDTGPRYSVRCTDGEDLLFMRNRPITVTRAREPSAIPWESSSVQYVIDCTGLFTTKAVANAHLRGSVRHVFIAGPSQDAFPLIKGVSELTTSEAVISNGPRAAHGAGLLISTLHHTFGVEAAAITVIHAGAGERGNAYGMGEKTRIDPSGTGFRSCHEGRLDIIPTWSGVAPMLASALPSLHGRLSSICFDTPAFNVSVLDVTCELTAKTSLSQIAEVIRASTPCMAGQISVRDDEVEPDSIRNDPCSCVFDLRSSIQLSSSFYKLVAWWDNDWPYCCRLVELMVDLHAIHRRAALEQETQEQMLPESVGT</sequence>
<dbReference type="InterPro" id="IPR020831">
    <property type="entry name" value="GlycerAld/Erythrose_P_DH"/>
</dbReference>
<dbReference type="GO" id="GO:0051287">
    <property type="term" value="F:NAD binding"/>
    <property type="evidence" value="ECO:0007669"/>
    <property type="project" value="InterPro"/>
</dbReference>
<protein>
    <recommendedName>
        <fullName evidence="4">Glyceraldehyde 3-phosphate dehydrogenase NAD(P) binding domain-containing protein</fullName>
    </recommendedName>
</protein>
<feature type="region of interest" description="Disordered" evidence="3">
    <location>
        <begin position="1"/>
        <end position="34"/>
    </location>
</feature>
<keyword evidence="6" id="KW-1185">Reference proteome</keyword>
<evidence type="ECO:0000313" key="5">
    <source>
        <dbReference type="EMBL" id="KAL1519363.1"/>
    </source>
</evidence>
<dbReference type="EMBL" id="JBGBPQ010000009">
    <property type="protein sequence ID" value="KAL1519363.1"/>
    <property type="molecule type" value="Genomic_DNA"/>
</dbReference>
<dbReference type="GO" id="GO:0006096">
    <property type="term" value="P:glycolytic process"/>
    <property type="evidence" value="ECO:0007669"/>
    <property type="project" value="TreeGrafter"/>
</dbReference>
<comment type="similarity">
    <text evidence="1">Belongs to the glyceraldehyde-3-phosphate dehydrogenase family.</text>
</comment>
<dbReference type="Gene3D" id="3.30.360.10">
    <property type="entry name" value="Dihydrodipicolinate Reductase, domain 2"/>
    <property type="match status" value="1"/>
</dbReference>
<evidence type="ECO:0000256" key="3">
    <source>
        <dbReference type="SAM" id="MobiDB-lite"/>
    </source>
</evidence>
<evidence type="ECO:0000313" key="6">
    <source>
        <dbReference type="Proteomes" id="UP001515480"/>
    </source>
</evidence>
<evidence type="ECO:0000256" key="1">
    <source>
        <dbReference type="ARBA" id="ARBA00007406"/>
    </source>
</evidence>
<dbReference type="Gene3D" id="3.40.50.720">
    <property type="entry name" value="NAD(P)-binding Rossmann-like Domain"/>
    <property type="match status" value="1"/>
</dbReference>
<dbReference type="SUPFAM" id="SSF55347">
    <property type="entry name" value="Glyceraldehyde-3-phosphate dehydrogenase-like, C-terminal domain"/>
    <property type="match status" value="1"/>
</dbReference>
<dbReference type="InterPro" id="IPR036291">
    <property type="entry name" value="NAD(P)-bd_dom_sf"/>
</dbReference>
<accession>A0AB34JDE4</accession>
<evidence type="ECO:0000256" key="2">
    <source>
        <dbReference type="ARBA" id="ARBA00023002"/>
    </source>
</evidence>
<organism evidence="5 6">
    <name type="scientific">Prymnesium parvum</name>
    <name type="common">Toxic golden alga</name>
    <dbReference type="NCBI Taxonomy" id="97485"/>
    <lineage>
        <taxon>Eukaryota</taxon>
        <taxon>Haptista</taxon>
        <taxon>Haptophyta</taxon>
        <taxon>Prymnesiophyceae</taxon>
        <taxon>Prymnesiales</taxon>
        <taxon>Prymnesiaceae</taxon>
        <taxon>Prymnesium</taxon>
    </lineage>
</organism>
<dbReference type="PANTHER" id="PTHR10836">
    <property type="entry name" value="GLYCERALDEHYDE 3-PHOSPHATE DEHYDROGENASE"/>
    <property type="match status" value="1"/>
</dbReference>
<dbReference type="GO" id="GO:0004365">
    <property type="term" value="F:glyceraldehyde-3-phosphate dehydrogenase (NAD+) (phosphorylating) activity"/>
    <property type="evidence" value="ECO:0007669"/>
    <property type="project" value="TreeGrafter"/>
</dbReference>
<comment type="caution">
    <text evidence="5">The sequence shown here is derived from an EMBL/GenBank/DDBJ whole genome shotgun (WGS) entry which is preliminary data.</text>
</comment>
<dbReference type="Proteomes" id="UP001515480">
    <property type="component" value="Unassembled WGS sequence"/>
</dbReference>
<dbReference type="InterPro" id="IPR020829">
    <property type="entry name" value="GlycerAld_3-P_DH_cat"/>
</dbReference>
<dbReference type="PANTHER" id="PTHR10836:SF136">
    <property type="entry name" value="DEHYDROGENASE, PUTATIVE-RELATED"/>
    <property type="match status" value="1"/>
</dbReference>
<feature type="domain" description="Glyceraldehyde 3-phosphate dehydrogenase NAD(P) binding" evidence="4">
    <location>
        <begin position="67"/>
        <end position="218"/>
    </location>
</feature>
<keyword evidence="2" id="KW-0560">Oxidoreductase</keyword>
<dbReference type="SUPFAM" id="SSF51735">
    <property type="entry name" value="NAD(P)-binding Rossmann-fold domains"/>
    <property type="match status" value="1"/>
</dbReference>
<evidence type="ECO:0000259" key="4">
    <source>
        <dbReference type="SMART" id="SM00846"/>
    </source>
</evidence>
<feature type="compositionally biased region" description="Basic and acidic residues" evidence="3">
    <location>
        <begin position="13"/>
        <end position="23"/>
    </location>
</feature>
<gene>
    <name evidence="5" type="ORF">AB1Y20_022889</name>
</gene>